<proteinExistence type="predicted"/>
<reference evidence="3" key="1">
    <citation type="submission" date="2024-02" db="UniProtKB">
        <authorList>
            <consortium name="WormBaseParasite"/>
        </authorList>
    </citation>
    <scope>IDENTIFICATION</scope>
</reference>
<protein>
    <submittedName>
        <fullName evidence="3">Uncharacterized protein</fullName>
    </submittedName>
</protein>
<sequence>MNESESSQFIGRLTSLFTGHRIKRTPSPKRITAKKFGRS</sequence>
<evidence type="ECO:0000313" key="2">
    <source>
        <dbReference type="Proteomes" id="UP000887575"/>
    </source>
</evidence>
<organism evidence="2 3">
    <name type="scientific">Mesorhabditis belari</name>
    <dbReference type="NCBI Taxonomy" id="2138241"/>
    <lineage>
        <taxon>Eukaryota</taxon>
        <taxon>Metazoa</taxon>
        <taxon>Ecdysozoa</taxon>
        <taxon>Nematoda</taxon>
        <taxon>Chromadorea</taxon>
        <taxon>Rhabditida</taxon>
        <taxon>Rhabditina</taxon>
        <taxon>Rhabditomorpha</taxon>
        <taxon>Rhabditoidea</taxon>
        <taxon>Rhabditidae</taxon>
        <taxon>Mesorhabditinae</taxon>
        <taxon>Mesorhabditis</taxon>
    </lineage>
</organism>
<feature type="region of interest" description="Disordered" evidence="1">
    <location>
        <begin position="20"/>
        <end position="39"/>
    </location>
</feature>
<evidence type="ECO:0000313" key="3">
    <source>
        <dbReference type="WBParaSite" id="MBELARI_LOCUS13220"/>
    </source>
</evidence>
<dbReference type="Proteomes" id="UP000887575">
    <property type="component" value="Unassembled WGS sequence"/>
</dbReference>
<keyword evidence="2" id="KW-1185">Reference proteome</keyword>
<accession>A0AAF3EGV4</accession>
<name>A0AAF3EGV4_9BILA</name>
<evidence type="ECO:0000256" key="1">
    <source>
        <dbReference type="SAM" id="MobiDB-lite"/>
    </source>
</evidence>
<dbReference type="WBParaSite" id="MBELARI_LOCUS13220">
    <property type="protein sequence ID" value="MBELARI_LOCUS13220"/>
    <property type="gene ID" value="MBELARI_LOCUS13220"/>
</dbReference>
<dbReference type="AlphaFoldDB" id="A0AAF3EGV4"/>